<reference evidence="4" key="1">
    <citation type="submission" date="2018-02" db="EMBL/GenBank/DDBJ databases">
        <title>Evolution and diversity of non-photosynthetic diatom plastid genomes.</title>
        <authorList>
            <person name="Kamikawa R."/>
            <person name="Ishii K."/>
        </authorList>
    </citation>
    <scope>NUCLEOTIDE SEQUENCE</scope>
    <source>
        <strain evidence="4">PL3-2</strain>
    </source>
</reference>
<dbReference type="Gene3D" id="3.30.190.20">
    <property type="match status" value="1"/>
</dbReference>
<geneLocation type="plastid" evidence="4"/>
<keyword evidence="4" id="KW-0934">Plastid</keyword>
<gene>
    <name evidence="4" type="primary">rpl1</name>
</gene>
<comment type="similarity">
    <text evidence="1">Belongs to the universal ribosomal protein uL1 family.</text>
</comment>
<dbReference type="GO" id="GO:0003723">
    <property type="term" value="F:RNA binding"/>
    <property type="evidence" value="ECO:0007669"/>
    <property type="project" value="InterPro"/>
</dbReference>
<keyword evidence="3" id="KW-0687">Ribonucleoprotein</keyword>
<dbReference type="PANTHER" id="PTHR36427">
    <property type="entry name" value="54S RIBOSOMAL PROTEIN L1, MITOCHONDRIAL"/>
    <property type="match status" value="1"/>
</dbReference>
<keyword evidence="2 4" id="KW-0689">Ribosomal protein</keyword>
<dbReference type="PANTHER" id="PTHR36427:SF3">
    <property type="entry name" value="LARGE RIBOSOMAL SUBUNIT PROTEIN UL1M"/>
    <property type="match status" value="1"/>
</dbReference>
<dbReference type="Pfam" id="PF00687">
    <property type="entry name" value="Ribosomal_L1"/>
    <property type="match status" value="1"/>
</dbReference>
<dbReference type="InterPro" id="IPR028364">
    <property type="entry name" value="Ribosomal_uL1/biogenesis"/>
</dbReference>
<name>A0A2Z5ZAP8_9STRA</name>
<dbReference type="GO" id="GO:0003735">
    <property type="term" value="F:structural constituent of ribosome"/>
    <property type="evidence" value="ECO:0007669"/>
    <property type="project" value="InterPro"/>
</dbReference>
<dbReference type="CDD" id="cd00403">
    <property type="entry name" value="Ribosomal_L1"/>
    <property type="match status" value="1"/>
</dbReference>
<dbReference type="InterPro" id="IPR016095">
    <property type="entry name" value="Ribosomal_uL1_3-a/b-sand"/>
</dbReference>
<dbReference type="InterPro" id="IPR002143">
    <property type="entry name" value="Ribosomal_uL1"/>
</dbReference>
<evidence type="ECO:0000256" key="3">
    <source>
        <dbReference type="ARBA" id="ARBA00023274"/>
    </source>
</evidence>
<evidence type="ECO:0000256" key="2">
    <source>
        <dbReference type="ARBA" id="ARBA00022980"/>
    </source>
</evidence>
<accession>A0A2Z5ZAP8</accession>
<evidence type="ECO:0000256" key="1">
    <source>
        <dbReference type="ARBA" id="ARBA00010531"/>
    </source>
</evidence>
<dbReference type="InterPro" id="IPR023674">
    <property type="entry name" value="Ribosomal_uL1-like"/>
</dbReference>
<dbReference type="AlphaFoldDB" id="A0A2Z5ZAP8"/>
<proteinExistence type="inferred from homology"/>
<protein>
    <submittedName>
        <fullName evidence="4">Ribosomal protein L1</fullName>
    </submittedName>
</protein>
<sequence>MKQRSKRYKKLKTLTTQKESLNLIESIKLLKSIGNAKFIESIEIHAKLNINYKRLNNKKKHVILPYKVNKIPKIAILTKNTISNSCNLTNLDNIGSDDLIEKIFQKKIIFDFLITTPDMIPKLAKINKILTLEKKMPSVKNGTITNNIESTIKYFKEANLEYKPDKTGIIHAKIGTCAFQDIELIENFQVLYSSIKKEYSNLIKGNLFKNIYLCTTLSPAIKLDMSTIN</sequence>
<organism evidence="4">
    <name type="scientific">Nitzschia sp. PL3-2</name>
    <dbReference type="NCBI Taxonomy" id="2083271"/>
    <lineage>
        <taxon>Eukaryota</taxon>
        <taxon>Sar</taxon>
        <taxon>Stramenopiles</taxon>
        <taxon>Ochrophyta</taxon>
        <taxon>Bacillariophyta</taxon>
        <taxon>Bacillariophyceae</taxon>
        <taxon>Bacillariophycidae</taxon>
        <taxon>Bacillariales</taxon>
        <taxon>Bacillariaceae</taxon>
        <taxon>Nitzschia</taxon>
    </lineage>
</organism>
<dbReference type="Gene3D" id="3.40.50.790">
    <property type="match status" value="1"/>
</dbReference>
<dbReference type="PIRSF" id="PIRSF002155">
    <property type="entry name" value="Ribosomal_L1"/>
    <property type="match status" value="1"/>
</dbReference>
<evidence type="ECO:0000313" key="4">
    <source>
        <dbReference type="EMBL" id="BBC77426.1"/>
    </source>
</evidence>
<dbReference type="GO" id="GO:0015934">
    <property type="term" value="C:large ribosomal subunit"/>
    <property type="evidence" value="ECO:0007669"/>
    <property type="project" value="InterPro"/>
</dbReference>
<dbReference type="SUPFAM" id="SSF56808">
    <property type="entry name" value="Ribosomal protein L1"/>
    <property type="match status" value="1"/>
</dbReference>
<dbReference type="GO" id="GO:0006412">
    <property type="term" value="P:translation"/>
    <property type="evidence" value="ECO:0007669"/>
    <property type="project" value="InterPro"/>
</dbReference>
<dbReference type="EMBL" id="AP018504">
    <property type="protein sequence ID" value="BBC77426.1"/>
    <property type="molecule type" value="Genomic_DNA"/>
</dbReference>